<protein>
    <recommendedName>
        <fullName evidence="4">Pseudouridine synthase RsuA/RluA-like domain-containing protein</fullName>
    </recommendedName>
</protein>
<dbReference type="InterPro" id="IPR050188">
    <property type="entry name" value="RluA_PseudoU_synthase"/>
</dbReference>
<evidence type="ECO:0000313" key="2">
    <source>
        <dbReference type="EMBL" id="CAD7286152.1"/>
    </source>
</evidence>
<dbReference type="SUPFAM" id="SSF55120">
    <property type="entry name" value="Pseudouridine synthase"/>
    <property type="match status" value="1"/>
</dbReference>
<dbReference type="Gene3D" id="3.30.2350.10">
    <property type="entry name" value="Pseudouridine synthase"/>
    <property type="match status" value="2"/>
</dbReference>
<dbReference type="GO" id="GO:0009982">
    <property type="term" value="F:pseudouridine synthase activity"/>
    <property type="evidence" value="ECO:0007669"/>
    <property type="project" value="InterPro"/>
</dbReference>
<dbReference type="AlphaFoldDB" id="A0A7R9C3L0"/>
<accession>A0A7R9C3L0</accession>
<comment type="similarity">
    <text evidence="1">Belongs to the pseudouridine synthase RluA family.</text>
</comment>
<name>A0A7R9C3L0_9CRUS</name>
<dbReference type="GO" id="GO:0000455">
    <property type="term" value="P:enzyme-directed rRNA pseudouridine synthesis"/>
    <property type="evidence" value="ECO:0007669"/>
    <property type="project" value="TreeGrafter"/>
</dbReference>
<dbReference type="Proteomes" id="UP000678499">
    <property type="component" value="Unassembled WGS sequence"/>
</dbReference>
<dbReference type="GO" id="GO:0003723">
    <property type="term" value="F:RNA binding"/>
    <property type="evidence" value="ECO:0007669"/>
    <property type="project" value="InterPro"/>
</dbReference>
<proteinExistence type="inferred from homology"/>
<dbReference type="InterPro" id="IPR020103">
    <property type="entry name" value="PsdUridine_synth_cat_dom_sf"/>
</dbReference>
<dbReference type="EMBL" id="OA934745">
    <property type="protein sequence ID" value="CAD7286152.1"/>
    <property type="molecule type" value="Genomic_DNA"/>
</dbReference>
<gene>
    <name evidence="2" type="ORF">NMOB1V02_LOCUS13754</name>
</gene>
<dbReference type="CDD" id="cd02869">
    <property type="entry name" value="PseudoU_synth_RluA_like"/>
    <property type="match status" value="1"/>
</dbReference>
<evidence type="ECO:0008006" key="4">
    <source>
        <dbReference type="Google" id="ProtNLM"/>
    </source>
</evidence>
<evidence type="ECO:0000313" key="3">
    <source>
        <dbReference type="Proteomes" id="UP000678499"/>
    </source>
</evidence>
<dbReference type="PANTHER" id="PTHR21600">
    <property type="entry name" value="MITOCHONDRIAL RNA PSEUDOURIDINE SYNTHASE"/>
    <property type="match status" value="1"/>
</dbReference>
<evidence type="ECO:0000256" key="1">
    <source>
        <dbReference type="ARBA" id="ARBA00010876"/>
    </source>
</evidence>
<dbReference type="OrthoDB" id="418349at2759"/>
<sequence length="120" mass="13595">MLREHKIKKTYAAVVKGVVSLDKQLIDAPLHRYELANGERRVRVSSEGRTHQIRVHGLSIGHPLVGDDKYGHETEYKGPKPRRLCLHAMRLDIPGYAPIEAPLPEDMQSIVAQLRAQKKD</sequence>
<dbReference type="InterPro" id="IPR006145">
    <property type="entry name" value="PsdUridine_synth_RsuA/RluA"/>
</dbReference>
<organism evidence="2">
    <name type="scientific">Notodromas monacha</name>
    <dbReference type="NCBI Taxonomy" id="399045"/>
    <lineage>
        <taxon>Eukaryota</taxon>
        <taxon>Metazoa</taxon>
        <taxon>Ecdysozoa</taxon>
        <taxon>Arthropoda</taxon>
        <taxon>Crustacea</taxon>
        <taxon>Oligostraca</taxon>
        <taxon>Ostracoda</taxon>
        <taxon>Podocopa</taxon>
        <taxon>Podocopida</taxon>
        <taxon>Cypridocopina</taxon>
        <taxon>Cypridoidea</taxon>
        <taxon>Cyprididae</taxon>
        <taxon>Notodromas</taxon>
    </lineage>
</organism>
<dbReference type="EMBL" id="CAJPEX010052708">
    <property type="protein sequence ID" value="CAG0926304.1"/>
    <property type="molecule type" value="Genomic_DNA"/>
</dbReference>
<reference evidence="2" key="1">
    <citation type="submission" date="2020-11" db="EMBL/GenBank/DDBJ databases">
        <authorList>
            <person name="Tran Van P."/>
        </authorList>
    </citation>
    <scope>NUCLEOTIDE SEQUENCE</scope>
</reference>
<dbReference type="PANTHER" id="PTHR21600:SF87">
    <property type="entry name" value="RNA PSEUDOURIDYLATE SYNTHASE DOMAIN-CONTAINING PROTEIN 1"/>
    <property type="match status" value="1"/>
</dbReference>
<keyword evidence="3" id="KW-1185">Reference proteome</keyword>